<protein>
    <submittedName>
        <fullName evidence="3">Uncharacterized protein</fullName>
    </submittedName>
</protein>
<feature type="signal peptide" evidence="2">
    <location>
        <begin position="1"/>
        <end position="19"/>
    </location>
</feature>
<dbReference type="EMBL" id="AP018560">
    <property type="protein sequence ID" value="BBD80474.1"/>
    <property type="molecule type" value="Genomic_DNA"/>
</dbReference>
<evidence type="ECO:0000256" key="1">
    <source>
        <dbReference type="SAM" id="MobiDB-lite"/>
    </source>
</evidence>
<keyword evidence="4" id="KW-1185">Reference proteome</keyword>
<evidence type="ECO:0000313" key="3">
    <source>
        <dbReference type="EMBL" id="BBD80474.1"/>
    </source>
</evidence>
<feature type="compositionally biased region" description="Basic and acidic residues" evidence="1">
    <location>
        <begin position="104"/>
        <end position="127"/>
    </location>
</feature>
<feature type="compositionally biased region" description="Polar residues" evidence="1">
    <location>
        <begin position="64"/>
        <end position="75"/>
    </location>
</feature>
<accession>A0A2Z6E715</accession>
<name>A0A2Z6E715_9GAMM</name>
<feature type="chain" id="PRO_5016410155" evidence="2">
    <location>
        <begin position="20"/>
        <end position="148"/>
    </location>
</feature>
<dbReference type="RefSeq" id="WP_126538486.1">
    <property type="nucleotide sequence ID" value="NZ_AP018560.1"/>
</dbReference>
<dbReference type="KEGG" id="rbd:ALSL_1827"/>
<organism evidence="3 4">
    <name type="scientific">Aerosticca soli</name>
    <dbReference type="NCBI Taxonomy" id="2010829"/>
    <lineage>
        <taxon>Bacteria</taxon>
        <taxon>Pseudomonadati</taxon>
        <taxon>Pseudomonadota</taxon>
        <taxon>Gammaproteobacteria</taxon>
        <taxon>Lysobacterales</taxon>
        <taxon>Rhodanobacteraceae</taxon>
        <taxon>Aerosticca</taxon>
    </lineage>
</organism>
<reference evidence="4" key="2">
    <citation type="submission" date="2018-06" db="EMBL/GenBank/DDBJ databases">
        <title>Genome sequence of Rhodanobacteraceae bacterium strain Dysh456.</title>
        <authorList>
            <person name="Fukui M."/>
        </authorList>
    </citation>
    <scope>NUCLEOTIDE SEQUENCE [LARGE SCALE GENOMIC DNA]</scope>
    <source>
        <strain evidence="4">Dysh456</strain>
    </source>
</reference>
<proteinExistence type="predicted"/>
<sequence length="148" mass="16217">MASRIAIIASVLGSASALAQTQIQPPPRSAVPPARPVARPVAPPSRPLVVPPPSRLPDYDRLSRQQQVRDQLQKNQLEEQIRQTSSQTMRQPVLGDPAQQQRLEQSDEAQRQRARARDQDAVDRYRDSTAPGVPPPSRQTPAPARSGG</sequence>
<keyword evidence="2" id="KW-0732">Signal</keyword>
<dbReference type="Proteomes" id="UP000270530">
    <property type="component" value="Chromosome"/>
</dbReference>
<reference evidence="4" key="1">
    <citation type="submission" date="2018-04" db="EMBL/GenBank/DDBJ databases">
        <authorList>
            <person name="Watanabe M."/>
            <person name="Kojima H."/>
        </authorList>
    </citation>
    <scope>NUCLEOTIDE SEQUENCE [LARGE SCALE GENOMIC DNA]</scope>
    <source>
        <strain evidence="4">Dysh456</strain>
    </source>
</reference>
<evidence type="ECO:0000313" key="4">
    <source>
        <dbReference type="Proteomes" id="UP000270530"/>
    </source>
</evidence>
<feature type="compositionally biased region" description="Pro residues" evidence="1">
    <location>
        <begin position="24"/>
        <end position="55"/>
    </location>
</feature>
<dbReference type="AlphaFoldDB" id="A0A2Z6E715"/>
<evidence type="ECO:0000256" key="2">
    <source>
        <dbReference type="SAM" id="SignalP"/>
    </source>
</evidence>
<gene>
    <name evidence="3" type="ORF">ALSL_1827</name>
</gene>
<feature type="region of interest" description="Disordered" evidence="1">
    <location>
        <begin position="20"/>
        <end position="148"/>
    </location>
</feature>